<dbReference type="EMBL" id="MU005986">
    <property type="protein sequence ID" value="KAF2860035.1"/>
    <property type="molecule type" value="Genomic_DNA"/>
</dbReference>
<dbReference type="AlphaFoldDB" id="A0A6A7BZA8"/>
<feature type="compositionally biased region" description="Pro residues" evidence="1">
    <location>
        <begin position="199"/>
        <end position="211"/>
    </location>
</feature>
<protein>
    <submittedName>
        <fullName evidence="2">Uncharacterized protein</fullName>
    </submittedName>
</protein>
<reference evidence="2" key="1">
    <citation type="journal article" date="2020" name="Stud. Mycol.">
        <title>101 Dothideomycetes genomes: a test case for predicting lifestyles and emergence of pathogens.</title>
        <authorList>
            <person name="Haridas S."/>
            <person name="Albert R."/>
            <person name="Binder M."/>
            <person name="Bloem J."/>
            <person name="Labutti K."/>
            <person name="Salamov A."/>
            <person name="Andreopoulos B."/>
            <person name="Baker S."/>
            <person name="Barry K."/>
            <person name="Bills G."/>
            <person name="Bluhm B."/>
            <person name="Cannon C."/>
            <person name="Castanera R."/>
            <person name="Culley D."/>
            <person name="Daum C."/>
            <person name="Ezra D."/>
            <person name="Gonzalez J."/>
            <person name="Henrissat B."/>
            <person name="Kuo A."/>
            <person name="Liang C."/>
            <person name="Lipzen A."/>
            <person name="Lutzoni F."/>
            <person name="Magnuson J."/>
            <person name="Mondo S."/>
            <person name="Nolan M."/>
            <person name="Ohm R."/>
            <person name="Pangilinan J."/>
            <person name="Park H.-J."/>
            <person name="Ramirez L."/>
            <person name="Alfaro M."/>
            <person name="Sun H."/>
            <person name="Tritt A."/>
            <person name="Yoshinaga Y."/>
            <person name="Zwiers L.-H."/>
            <person name="Turgeon B."/>
            <person name="Goodwin S."/>
            <person name="Spatafora J."/>
            <person name="Crous P."/>
            <person name="Grigoriev I."/>
        </authorList>
    </citation>
    <scope>NUCLEOTIDE SEQUENCE</scope>
    <source>
        <strain evidence="2">CBS 480.64</strain>
    </source>
</reference>
<feature type="compositionally biased region" description="Basic residues" evidence="1">
    <location>
        <begin position="125"/>
        <end position="136"/>
    </location>
</feature>
<evidence type="ECO:0000256" key="1">
    <source>
        <dbReference type="SAM" id="MobiDB-lite"/>
    </source>
</evidence>
<feature type="region of interest" description="Disordered" evidence="1">
    <location>
        <begin position="65"/>
        <end position="163"/>
    </location>
</feature>
<sequence>MESIQNEEEKTIVFENLTHFETTDLQLADPSPFPTTENNMDLHQQEVLLDSLYTLPRESPYPFATTRRRRSVSEPPVGSSGGMSPLQQHPHAGFSPSEGVGAQENTVTFTRSGHFLGPPAATPRTKPKHLQRKVHPYQRASPKEKFHPPRHPHSPATNSLGIERNGFVGGEFMRDTVGGEFFPSPASSSFSAFGGAPRSVPPASLPAALPGPPGPPSVGMVVIGVEELRVLVKEAVREGVREGLKGD</sequence>
<gene>
    <name evidence="2" type="ORF">K470DRAFT_87267</name>
</gene>
<keyword evidence="3" id="KW-1185">Reference proteome</keyword>
<feature type="region of interest" description="Disordered" evidence="1">
    <location>
        <begin position="188"/>
        <end position="211"/>
    </location>
</feature>
<dbReference type="Proteomes" id="UP000799421">
    <property type="component" value="Unassembled WGS sequence"/>
</dbReference>
<name>A0A6A7BZA8_9PEZI</name>
<evidence type="ECO:0000313" key="2">
    <source>
        <dbReference type="EMBL" id="KAF2860035.1"/>
    </source>
</evidence>
<feature type="compositionally biased region" description="Low complexity" evidence="1">
    <location>
        <begin position="188"/>
        <end position="198"/>
    </location>
</feature>
<accession>A0A6A7BZA8</accession>
<feature type="compositionally biased region" description="Low complexity" evidence="1">
    <location>
        <begin position="73"/>
        <end position="85"/>
    </location>
</feature>
<evidence type="ECO:0000313" key="3">
    <source>
        <dbReference type="Proteomes" id="UP000799421"/>
    </source>
</evidence>
<proteinExistence type="predicted"/>
<organism evidence="2 3">
    <name type="scientific">Piedraia hortae CBS 480.64</name>
    <dbReference type="NCBI Taxonomy" id="1314780"/>
    <lineage>
        <taxon>Eukaryota</taxon>
        <taxon>Fungi</taxon>
        <taxon>Dikarya</taxon>
        <taxon>Ascomycota</taxon>
        <taxon>Pezizomycotina</taxon>
        <taxon>Dothideomycetes</taxon>
        <taxon>Dothideomycetidae</taxon>
        <taxon>Capnodiales</taxon>
        <taxon>Piedraiaceae</taxon>
        <taxon>Piedraia</taxon>
    </lineage>
</organism>